<dbReference type="SUPFAM" id="SSF53067">
    <property type="entry name" value="Actin-like ATPase domain"/>
    <property type="match status" value="1"/>
</dbReference>
<keyword evidence="3" id="KW-1185">Reference proteome</keyword>
<reference evidence="2 3" key="1">
    <citation type="submission" date="2014-12" db="EMBL/GenBank/DDBJ databases">
        <title>Draft genome sequence of Paenibacillus kamchatkensis strain B-2647.</title>
        <authorList>
            <person name="Karlyshev A.V."/>
            <person name="Kudryashova E.B."/>
        </authorList>
    </citation>
    <scope>NUCLEOTIDE SEQUENCE [LARGE SCALE GENOMIC DNA]</scope>
    <source>
        <strain evidence="2 3">VKM B-2647</strain>
    </source>
</reference>
<comment type="similarity">
    <text evidence="1">Belongs to the ROK (NagC/XylR) family.</text>
</comment>
<dbReference type="Proteomes" id="UP000031967">
    <property type="component" value="Unassembled WGS sequence"/>
</dbReference>
<dbReference type="RefSeq" id="WP_041047521.1">
    <property type="nucleotide sequence ID" value="NZ_JXAK01000015.1"/>
</dbReference>
<evidence type="ECO:0000256" key="1">
    <source>
        <dbReference type="ARBA" id="ARBA00006479"/>
    </source>
</evidence>
<sequence>MKKGIYLAFDVGGTSIQAGAIDASGRLLEHTLSHYESMANGEADEIFGHFVRTAADVLQKADPDGTEQIAGIGYAFPGPFDYERGISYIRGLNKFEALYGMRVGDRLLCGMRTNSGIADRLQAKPLVRFANDAALFAMGEAHYGQAAMYRRAVCLTLGTGIGSGFVETGRLIRQRDDVPENGWVYHLPYRSSVVDDYVSRRGILELAREMGIKLQGQDVKGLAEAARRGDEDSIRLFDTFGSRMAEAWRRR</sequence>
<dbReference type="PANTHER" id="PTHR18964:SF149">
    <property type="entry name" value="BIFUNCTIONAL UDP-N-ACETYLGLUCOSAMINE 2-EPIMERASE_N-ACETYLMANNOSAMINE KINASE"/>
    <property type="match status" value="1"/>
</dbReference>
<dbReference type="InterPro" id="IPR000600">
    <property type="entry name" value="ROK"/>
</dbReference>
<gene>
    <name evidence="2" type="ORF">SD70_10470</name>
</gene>
<dbReference type="CDD" id="cd23763">
    <property type="entry name" value="ASKHA_ATPase_ROK"/>
    <property type="match status" value="1"/>
</dbReference>
<accession>A0ABR5AJ49</accession>
<dbReference type="PANTHER" id="PTHR18964">
    <property type="entry name" value="ROK (REPRESSOR, ORF, KINASE) FAMILY"/>
    <property type="match status" value="1"/>
</dbReference>
<name>A0ABR5AJ49_9BACL</name>
<comment type="caution">
    <text evidence="2">The sequence shown here is derived from an EMBL/GenBank/DDBJ whole genome shotgun (WGS) entry which is preliminary data.</text>
</comment>
<dbReference type="InterPro" id="IPR043129">
    <property type="entry name" value="ATPase_NBD"/>
</dbReference>
<organism evidence="2 3">
    <name type="scientific">Gordoniibacillus kamchatkensis</name>
    <dbReference type="NCBI Taxonomy" id="1590651"/>
    <lineage>
        <taxon>Bacteria</taxon>
        <taxon>Bacillati</taxon>
        <taxon>Bacillota</taxon>
        <taxon>Bacilli</taxon>
        <taxon>Bacillales</taxon>
        <taxon>Paenibacillaceae</taxon>
        <taxon>Gordoniibacillus</taxon>
    </lineage>
</organism>
<proteinExistence type="inferred from homology"/>
<evidence type="ECO:0000313" key="2">
    <source>
        <dbReference type="EMBL" id="KIL40853.1"/>
    </source>
</evidence>
<protein>
    <recommendedName>
        <fullName evidence="4">ROK family protein</fullName>
    </recommendedName>
</protein>
<dbReference type="EMBL" id="JXAK01000015">
    <property type="protein sequence ID" value="KIL40853.1"/>
    <property type="molecule type" value="Genomic_DNA"/>
</dbReference>
<evidence type="ECO:0000313" key="3">
    <source>
        <dbReference type="Proteomes" id="UP000031967"/>
    </source>
</evidence>
<evidence type="ECO:0008006" key="4">
    <source>
        <dbReference type="Google" id="ProtNLM"/>
    </source>
</evidence>
<dbReference type="Pfam" id="PF00480">
    <property type="entry name" value="ROK"/>
    <property type="match status" value="1"/>
</dbReference>
<dbReference type="Gene3D" id="3.30.420.40">
    <property type="match status" value="2"/>
</dbReference>